<dbReference type="AlphaFoldDB" id="A0A7W3LHZ3"/>
<gene>
    <name evidence="2" type="ORF">HNR61_000011</name>
</gene>
<dbReference type="Pfam" id="PF00248">
    <property type="entry name" value="Aldo_ket_red"/>
    <property type="match status" value="1"/>
</dbReference>
<dbReference type="InterPro" id="IPR020471">
    <property type="entry name" value="AKR"/>
</dbReference>
<reference evidence="2 3" key="1">
    <citation type="submission" date="2020-08" db="EMBL/GenBank/DDBJ databases">
        <title>Genomic Encyclopedia of Type Strains, Phase IV (KMG-IV): sequencing the most valuable type-strain genomes for metagenomic binning, comparative biology and taxonomic classification.</title>
        <authorList>
            <person name="Goeker M."/>
        </authorList>
    </citation>
    <scope>NUCLEOTIDE SEQUENCE [LARGE SCALE GENOMIC DNA]</scope>
    <source>
        <strain evidence="2 3">DSM 44197</strain>
    </source>
</reference>
<dbReference type="PANTHER" id="PTHR43638">
    <property type="entry name" value="OXIDOREDUCTASE, ALDO/KETO REDUCTASE FAMILY PROTEIN"/>
    <property type="match status" value="1"/>
</dbReference>
<evidence type="ECO:0000313" key="3">
    <source>
        <dbReference type="Proteomes" id="UP000572680"/>
    </source>
</evidence>
<dbReference type="PANTHER" id="PTHR43638:SF3">
    <property type="entry name" value="ALDEHYDE REDUCTASE"/>
    <property type="match status" value="1"/>
</dbReference>
<comment type="caution">
    <text evidence="2">The sequence shown here is derived from an EMBL/GenBank/DDBJ whole genome shotgun (WGS) entry which is preliminary data.</text>
</comment>
<dbReference type="Gene3D" id="3.20.20.100">
    <property type="entry name" value="NADP-dependent oxidoreductase domain"/>
    <property type="match status" value="1"/>
</dbReference>
<feature type="domain" description="NADP-dependent oxidoreductase" evidence="1">
    <location>
        <begin position="19"/>
        <end position="277"/>
    </location>
</feature>
<dbReference type="SUPFAM" id="SSF51430">
    <property type="entry name" value="NAD(P)-linked oxidoreductase"/>
    <property type="match status" value="1"/>
</dbReference>
<organism evidence="2 3">
    <name type="scientific">Actinomadura namibiensis</name>
    <dbReference type="NCBI Taxonomy" id="182080"/>
    <lineage>
        <taxon>Bacteria</taxon>
        <taxon>Bacillati</taxon>
        <taxon>Actinomycetota</taxon>
        <taxon>Actinomycetes</taxon>
        <taxon>Streptosporangiales</taxon>
        <taxon>Thermomonosporaceae</taxon>
        <taxon>Actinomadura</taxon>
    </lineage>
</organism>
<accession>A0A7W3LHZ3</accession>
<dbReference type="PRINTS" id="PR00069">
    <property type="entry name" value="ALDKETRDTASE"/>
</dbReference>
<dbReference type="InterPro" id="IPR036812">
    <property type="entry name" value="NAD(P)_OxRdtase_dom_sf"/>
</dbReference>
<dbReference type="CDD" id="cd19088">
    <property type="entry name" value="AKR_AKR13B1"/>
    <property type="match status" value="1"/>
</dbReference>
<dbReference type="InterPro" id="IPR023210">
    <property type="entry name" value="NADP_OxRdtase_dom"/>
</dbReference>
<dbReference type="GO" id="GO:0016491">
    <property type="term" value="F:oxidoreductase activity"/>
    <property type="evidence" value="ECO:0007669"/>
    <property type="project" value="InterPro"/>
</dbReference>
<protein>
    <submittedName>
        <fullName evidence="2">Aryl-alcohol dehydrogenase-like predicted oxidoreductase</fullName>
    </submittedName>
</protein>
<evidence type="ECO:0000313" key="2">
    <source>
        <dbReference type="EMBL" id="MBA8948413.1"/>
    </source>
</evidence>
<name>A0A7W3LHZ3_ACTNM</name>
<dbReference type="EMBL" id="JACJIA010000001">
    <property type="protein sequence ID" value="MBA8948413.1"/>
    <property type="molecule type" value="Genomic_DNA"/>
</dbReference>
<sequence>MTTNDVYGEWKLGDLRVRRMGFGAMRLFGAGSPEGAVEVVRRAVELGADHIDTAAFYHQGTVSANEAIRAAGLGEDVVVATKVGPYRGPRDAFPTGELAAGDLRGEVERNLRELGRDHLDLVYLRTGGLEEPDGRSIGERFAALARMREEGLIRNLGVSHVSAAQLAEARGIAPVVAVQNRFDITMERDAALLGTCEREGVAYVPFFPLGGFGLPGDARLREVAGRHRATVAQVMLAALLALSPALLAIPGTGSLAHLEENMGAASLRLGADDLALLRR</sequence>
<keyword evidence="3" id="KW-1185">Reference proteome</keyword>
<proteinExistence type="predicted"/>
<evidence type="ECO:0000259" key="1">
    <source>
        <dbReference type="Pfam" id="PF00248"/>
    </source>
</evidence>
<dbReference type="RefSeq" id="WP_182841064.1">
    <property type="nucleotide sequence ID" value="NZ_BAAALP010000042.1"/>
</dbReference>
<dbReference type="Proteomes" id="UP000572680">
    <property type="component" value="Unassembled WGS sequence"/>
</dbReference>